<dbReference type="Pfam" id="PF00043">
    <property type="entry name" value="GST_C"/>
    <property type="match status" value="1"/>
</dbReference>
<evidence type="ECO:0000313" key="4">
    <source>
        <dbReference type="EMBL" id="KAF7267257.1"/>
    </source>
</evidence>
<dbReference type="OrthoDB" id="2309723at2759"/>
<evidence type="ECO:0000256" key="1">
    <source>
        <dbReference type="ARBA" id="ARBA00011738"/>
    </source>
</evidence>
<dbReference type="SUPFAM" id="SSF47616">
    <property type="entry name" value="GST C-terminal domain-like"/>
    <property type="match status" value="1"/>
</dbReference>
<dbReference type="InterPro" id="IPR036282">
    <property type="entry name" value="Glutathione-S-Trfase_C_sf"/>
</dbReference>
<evidence type="ECO:0000259" key="2">
    <source>
        <dbReference type="PROSITE" id="PS50404"/>
    </source>
</evidence>
<dbReference type="PROSITE" id="PS50405">
    <property type="entry name" value="GST_CTER"/>
    <property type="match status" value="1"/>
</dbReference>
<dbReference type="CDD" id="cd03177">
    <property type="entry name" value="GST_C_Delta_Epsilon"/>
    <property type="match status" value="1"/>
</dbReference>
<dbReference type="InterPro" id="IPR040079">
    <property type="entry name" value="Glutathione_S-Trfase"/>
</dbReference>
<protein>
    <submittedName>
        <fullName evidence="4">Uncharacterized protein</fullName>
    </submittedName>
</protein>
<dbReference type="FunFam" id="3.40.30.10:FF:000034">
    <property type="entry name" value="glutathione S-transferase 1"/>
    <property type="match status" value="1"/>
</dbReference>
<dbReference type="AlphaFoldDB" id="A0A834HRA6"/>
<gene>
    <name evidence="4" type="ORF">GWI33_019490</name>
</gene>
<dbReference type="PANTHER" id="PTHR43969:SF9">
    <property type="entry name" value="GLUTATHIONE S TRANSFERASE D10, ISOFORM A-RELATED"/>
    <property type="match status" value="1"/>
</dbReference>
<dbReference type="InterPro" id="IPR036249">
    <property type="entry name" value="Thioredoxin-like_sf"/>
</dbReference>
<reference evidence="4" key="1">
    <citation type="submission" date="2020-08" db="EMBL/GenBank/DDBJ databases">
        <title>Genome sequencing and assembly of the red palm weevil Rhynchophorus ferrugineus.</title>
        <authorList>
            <person name="Dias G.B."/>
            <person name="Bergman C.M."/>
            <person name="Manee M."/>
        </authorList>
    </citation>
    <scope>NUCLEOTIDE SEQUENCE</scope>
    <source>
        <strain evidence="4">AA-2017</strain>
        <tissue evidence="4">Whole larva</tissue>
    </source>
</reference>
<comment type="caution">
    <text evidence="4">The sequence shown here is derived from an EMBL/GenBank/DDBJ whole genome shotgun (WGS) entry which is preliminary data.</text>
</comment>
<dbReference type="EMBL" id="JAACXV010014440">
    <property type="protein sequence ID" value="KAF7267257.1"/>
    <property type="molecule type" value="Genomic_DNA"/>
</dbReference>
<dbReference type="SFLD" id="SFLDG01153">
    <property type="entry name" value="Main.4:_Theta-like"/>
    <property type="match status" value="1"/>
</dbReference>
<dbReference type="SFLD" id="SFLDG00358">
    <property type="entry name" value="Main_(cytGST)"/>
    <property type="match status" value="1"/>
</dbReference>
<dbReference type="Gene3D" id="1.20.1050.10">
    <property type="match status" value="1"/>
</dbReference>
<dbReference type="InterPro" id="IPR004046">
    <property type="entry name" value="GST_C"/>
</dbReference>
<dbReference type="Proteomes" id="UP000625711">
    <property type="component" value="Unassembled WGS sequence"/>
</dbReference>
<accession>A0A834HRA6</accession>
<feature type="domain" description="GST C-terminal" evidence="3">
    <location>
        <begin position="90"/>
        <end position="215"/>
    </location>
</feature>
<proteinExistence type="predicted"/>
<dbReference type="InterPro" id="IPR004045">
    <property type="entry name" value="Glutathione_S-Trfase_N"/>
</dbReference>
<dbReference type="CDD" id="cd03045">
    <property type="entry name" value="GST_N_Delta_Epsilon"/>
    <property type="match status" value="1"/>
</dbReference>
<sequence length="217" mass="24237">MPIKLYGVLPSPPVRAVLLCAKALGIEVEFVNVSLVDGEHLKEDFLKKNPQHTVPVIEDEDGFILSDSHAIMAYLVTKYGKDDSLYPAGDAKHRAIIDQRLHFDSSTLFSGGLAVCKPLIYKGIKPKQEQIDALREAYGILDTILAINKTQYVAGNTVSIADFSIVTTVTSWECLLPNDKFPHIKAYVERMQKYPYYEVIVEGSNILKNLILTKLEN</sequence>
<dbReference type="PANTHER" id="PTHR43969">
    <property type="entry name" value="GLUTATHIONE S TRANSFERASE D10, ISOFORM A-RELATED"/>
    <property type="match status" value="1"/>
</dbReference>
<dbReference type="SFLD" id="SFLDS00019">
    <property type="entry name" value="Glutathione_Transferase_(cytos"/>
    <property type="match status" value="1"/>
</dbReference>
<dbReference type="Gene3D" id="3.40.30.10">
    <property type="entry name" value="Glutaredoxin"/>
    <property type="match status" value="1"/>
</dbReference>
<dbReference type="InterPro" id="IPR010987">
    <property type="entry name" value="Glutathione-S-Trfase_C-like"/>
</dbReference>
<dbReference type="GO" id="GO:0004364">
    <property type="term" value="F:glutathione transferase activity"/>
    <property type="evidence" value="ECO:0007669"/>
    <property type="project" value="TreeGrafter"/>
</dbReference>
<dbReference type="FunFam" id="1.20.1050.10:FF:000007">
    <property type="entry name" value="Glutathione S-transferase 1-1"/>
    <property type="match status" value="1"/>
</dbReference>
<dbReference type="SUPFAM" id="SSF52833">
    <property type="entry name" value="Thioredoxin-like"/>
    <property type="match status" value="1"/>
</dbReference>
<evidence type="ECO:0000259" key="3">
    <source>
        <dbReference type="PROSITE" id="PS50405"/>
    </source>
</evidence>
<organism evidence="4 5">
    <name type="scientific">Rhynchophorus ferrugineus</name>
    <name type="common">Red palm weevil</name>
    <name type="synonym">Curculio ferrugineus</name>
    <dbReference type="NCBI Taxonomy" id="354439"/>
    <lineage>
        <taxon>Eukaryota</taxon>
        <taxon>Metazoa</taxon>
        <taxon>Ecdysozoa</taxon>
        <taxon>Arthropoda</taxon>
        <taxon>Hexapoda</taxon>
        <taxon>Insecta</taxon>
        <taxon>Pterygota</taxon>
        <taxon>Neoptera</taxon>
        <taxon>Endopterygota</taxon>
        <taxon>Coleoptera</taxon>
        <taxon>Polyphaga</taxon>
        <taxon>Cucujiformia</taxon>
        <taxon>Curculionidae</taxon>
        <taxon>Dryophthorinae</taxon>
        <taxon>Rhynchophorus</taxon>
    </lineage>
</organism>
<comment type="subunit">
    <text evidence="1">Homodimer.</text>
</comment>
<keyword evidence="5" id="KW-1185">Reference proteome</keyword>
<dbReference type="Pfam" id="PF13417">
    <property type="entry name" value="GST_N_3"/>
    <property type="match status" value="1"/>
</dbReference>
<name>A0A834HRA6_RHYFE</name>
<feature type="domain" description="GST N-terminal" evidence="2">
    <location>
        <begin position="1"/>
        <end position="83"/>
    </location>
</feature>
<dbReference type="GO" id="GO:0006749">
    <property type="term" value="P:glutathione metabolic process"/>
    <property type="evidence" value="ECO:0007669"/>
    <property type="project" value="TreeGrafter"/>
</dbReference>
<evidence type="ECO:0000313" key="5">
    <source>
        <dbReference type="Proteomes" id="UP000625711"/>
    </source>
</evidence>
<dbReference type="PROSITE" id="PS50404">
    <property type="entry name" value="GST_NTER"/>
    <property type="match status" value="1"/>
</dbReference>